<evidence type="ECO:0000313" key="2">
    <source>
        <dbReference type="EMBL" id="UWM55910.1"/>
    </source>
</evidence>
<reference evidence="2" key="1">
    <citation type="submission" date="2022-09" db="EMBL/GenBank/DDBJ databases">
        <title>Diverse halophilic archaea isolated from saline environments.</title>
        <authorList>
            <person name="Cui H.-L."/>
        </authorList>
    </citation>
    <scope>NUCLEOTIDE SEQUENCE</scope>
    <source>
        <strain evidence="2">ZS-35-S2</strain>
    </source>
</reference>
<accession>A0A9E7R4V3</accession>
<dbReference type="GeneID" id="74942035"/>
<dbReference type="RefSeq" id="WP_260595022.1">
    <property type="nucleotide sequence ID" value="NZ_CP104003.1"/>
</dbReference>
<organism evidence="2 3">
    <name type="scientific">Salinirubellus salinus</name>
    <dbReference type="NCBI Taxonomy" id="1364945"/>
    <lineage>
        <taxon>Archaea</taxon>
        <taxon>Methanobacteriati</taxon>
        <taxon>Methanobacteriota</taxon>
        <taxon>Stenosarchaea group</taxon>
        <taxon>Halobacteria</taxon>
        <taxon>Halobacteriales</taxon>
        <taxon>Natronomonadaceae</taxon>
        <taxon>Salinirubellus</taxon>
    </lineage>
</organism>
<dbReference type="EMBL" id="CP104003">
    <property type="protein sequence ID" value="UWM55910.1"/>
    <property type="molecule type" value="Genomic_DNA"/>
</dbReference>
<gene>
    <name evidence="2" type="ORF">N0B31_06395</name>
</gene>
<protein>
    <recommendedName>
        <fullName evidence="1">DUF7835 domain-containing protein</fullName>
    </recommendedName>
</protein>
<sequence length="67" mass="7356">MTVEPTAVDGDVEEECAECGRPTPHAVAIEIRTESEKRENAAFSREPYRVATCRACGTEDAIRMNNA</sequence>
<name>A0A9E7R4V3_9EURY</name>
<dbReference type="Pfam" id="PF25205">
    <property type="entry name" value="DUF7835"/>
    <property type="match status" value="1"/>
</dbReference>
<evidence type="ECO:0000313" key="3">
    <source>
        <dbReference type="Proteomes" id="UP001057580"/>
    </source>
</evidence>
<keyword evidence="3" id="KW-1185">Reference proteome</keyword>
<dbReference type="InterPro" id="IPR057157">
    <property type="entry name" value="DUF7835"/>
</dbReference>
<dbReference type="KEGG" id="ssai:N0B31_06395"/>
<dbReference type="Proteomes" id="UP001057580">
    <property type="component" value="Chromosome"/>
</dbReference>
<feature type="domain" description="DUF7835" evidence="1">
    <location>
        <begin position="9"/>
        <end position="67"/>
    </location>
</feature>
<proteinExistence type="predicted"/>
<evidence type="ECO:0000259" key="1">
    <source>
        <dbReference type="Pfam" id="PF25205"/>
    </source>
</evidence>
<dbReference type="AlphaFoldDB" id="A0A9E7R4V3"/>